<dbReference type="GO" id="GO:0003824">
    <property type="term" value="F:catalytic activity"/>
    <property type="evidence" value="ECO:0007669"/>
    <property type="project" value="InterPro"/>
</dbReference>
<dbReference type="Pfam" id="PF02515">
    <property type="entry name" value="CoA_transf_3"/>
    <property type="match status" value="2"/>
</dbReference>
<reference evidence="1 2" key="1">
    <citation type="submission" date="2018-11" db="EMBL/GenBank/DDBJ databases">
        <title>Microbial catabolism of amino acid.</title>
        <authorList>
            <person name="Hibi M."/>
            <person name="Ogawa J."/>
        </authorList>
    </citation>
    <scope>NUCLEOTIDE SEQUENCE [LARGE SCALE GENOMIC DNA]</scope>
    <source>
        <strain evidence="1 2">C31-06</strain>
    </source>
</reference>
<keyword evidence="2" id="KW-1185">Reference proteome</keyword>
<dbReference type="InterPro" id="IPR050509">
    <property type="entry name" value="CoA-transferase_III"/>
</dbReference>
<dbReference type="InterPro" id="IPR003673">
    <property type="entry name" value="CoA-Trfase_fam_III"/>
</dbReference>
<sequence length="821" mass="88970">MTTQPDTESGGPLAGLVVIDLSTTLPGAQASQFLADCGADVIMVEPPGGSPLREIAGWPGLLRGKRSITLDLHDVDDLARLRRLLANADVLVSTMRPTSAARIGLTAEVLAERYPRLVTAMITGWGSTGPWAGYKGWEGLVLAKTGVMHAKRQLTKRPGPAYVSTPYASFGAAQTAVHGILAALIERESSGAGQLIESNLVLGMGSMDTYNWFYEMVLQRYPDAFEPMDSAYDNQDRPQAYLVYALLSAPTKDGRWLQFAQVSPRLMQAWLIELGLVEELANPKWKGFPMLESVELRTEFWEMMHERVGARTYDEWQQVFETNHNISAEPFRTPDEGLEHPQVVHDGRAVIVEDPELGAVRQPSTMIHSEGRPLTSVRPAPRAGEHSDQISSWLQELVESPATDGAATHSLPLDGVTVVEFGTMFAGPYGATMLTDLGARVIKIEPLEGDNIRSLVAFPEAGGAKVLQGKESVAVDLTSPEGRELVYEIVKRSDLVLECFRGGAAERAKVDEASLKKINPDLVYLSAPGYGVDGPYAQRPAYAPSIGAASGISVTDGGNATTPPTDRADLRRKAVTMHTAGATPAVQSDGIAALGVASAMLVGLYAKRKGIEVPAMVTTMIGTAAQALIAFNTNYADRPEIPKSDDQFYGLGALYRLYQASDGWVFLAAPTEKEWPGLVKALSVYVDLESDERFSTATARRDNDGVLAETLSIVFAGRRKQEWEDELTRQDVGCVAAAEANPESVLQTDPFFEAGYSVEAVSPIFDEHRRLAPLNKFSRSLTKADAGCTIGQHTRPVLREIGVEEARIADLCERKIIVCDD</sequence>
<dbReference type="InterPro" id="IPR023606">
    <property type="entry name" value="CoA-Trfase_III_dom_1_sf"/>
</dbReference>
<name>A0A402CL76_RHOWR</name>
<dbReference type="Gene3D" id="3.30.1540.10">
    <property type="entry name" value="formyl-coa transferase, domain 3"/>
    <property type="match status" value="1"/>
</dbReference>
<dbReference type="PANTHER" id="PTHR48228">
    <property type="entry name" value="SUCCINYL-COA--D-CITRAMALATE COA-TRANSFERASE"/>
    <property type="match status" value="1"/>
</dbReference>
<dbReference type="Gene3D" id="3.40.50.10540">
    <property type="entry name" value="Crotonobetainyl-coa:carnitine coa-transferase, domain 1"/>
    <property type="match status" value="3"/>
</dbReference>
<comment type="caution">
    <text evidence="1">The sequence shown here is derived from an EMBL/GenBank/DDBJ whole genome shotgun (WGS) entry which is preliminary data.</text>
</comment>
<dbReference type="AlphaFoldDB" id="A0A402CL76"/>
<dbReference type="SUPFAM" id="SSF89796">
    <property type="entry name" value="CoA-transferase family III (CaiB/BaiF)"/>
    <property type="match status" value="2"/>
</dbReference>
<dbReference type="Proteomes" id="UP000287519">
    <property type="component" value="Unassembled WGS sequence"/>
</dbReference>
<proteinExistence type="predicted"/>
<evidence type="ECO:0000313" key="1">
    <source>
        <dbReference type="EMBL" id="GCE44289.1"/>
    </source>
</evidence>
<dbReference type="RefSeq" id="WP_124395900.1">
    <property type="nucleotide sequence ID" value="NZ_BHYM01000092.1"/>
</dbReference>
<accession>A0A402CL76</accession>
<dbReference type="InterPro" id="IPR044855">
    <property type="entry name" value="CoA-Trfase_III_dom3_sf"/>
</dbReference>
<dbReference type="PANTHER" id="PTHR48228:SF5">
    <property type="entry name" value="ALPHA-METHYLACYL-COA RACEMASE"/>
    <property type="match status" value="1"/>
</dbReference>
<dbReference type="OrthoDB" id="9797653at2"/>
<organism evidence="1 2">
    <name type="scientific">Rhodococcus wratislaviensis</name>
    <name type="common">Tsukamurella wratislaviensis</name>
    <dbReference type="NCBI Taxonomy" id="44752"/>
    <lineage>
        <taxon>Bacteria</taxon>
        <taxon>Bacillati</taxon>
        <taxon>Actinomycetota</taxon>
        <taxon>Actinomycetes</taxon>
        <taxon>Mycobacteriales</taxon>
        <taxon>Nocardiaceae</taxon>
        <taxon>Rhodococcus</taxon>
    </lineage>
</organism>
<protein>
    <submittedName>
        <fullName evidence="1">CaiB/BaiF family protein</fullName>
    </submittedName>
</protein>
<dbReference type="EMBL" id="BHYM01000092">
    <property type="protein sequence ID" value="GCE44289.1"/>
    <property type="molecule type" value="Genomic_DNA"/>
</dbReference>
<gene>
    <name evidence="1" type="ORF">Rhow_008710</name>
</gene>
<evidence type="ECO:0000313" key="2">
    <source>
        <dbReference type="Proteomes" id="UP000287519"/>
    </source>
</evidence>